<evidence type="ECO:0000313" key="6">
    <source>
        <dbReference type="EMBL" id="OFI48186.1"/>
    </source>
</evidence>
<accession>A0A1E8GJR6</accession>
<dbReference type="InterPro" id="IPR007300">
    <property type="entry name" value="CidB/LrgB"/>
</dbReference>
<evidence type="ECO:0000256" key="4">
    <source>
        <dbReference type="ARBA" id="ARBA00023136"/>
    </source>
</evidence>
<keyword evidence="7" id="KW-1185">Reference proteome</keyword>
<dbReference type="Pfam" id="PF04172">
    <property type="entry name" value="LrgB"/>
    <property type="match status" value="1"/>
</dbReference>
<feature type="transmembrane region" description="Helical" evidence="5">
    <location>
        <begin position="38"/>
        <end position="56"/>
    </location>
</feature>
<dbReference type="STRING" id="1859473.BG261_07850"/>
<evidence type="ECO:0008006" key="8">
    <source>
        <dbReference type="Google" id="ProtNLM"/>
    </source>
</evidence>
<sequence>MIDTITSTPLFGITLTIFVFIVAVRINEFKPRAWTSPLLVSTIIIIAILLIFKIPYKNYYKGGSILTDLIGPSTVALGIPLYKTFHLLKHHIKSILISIGVAAIVNTSLTAILLKLFGLPKLASLSLFPKSVTTAMAMGITEKIHGVTTITIVVVVATGILTSALGLPLLKLFRITDPVAQGIALGGTGHAVGTGTAIELGKVQGAMGALAIGITGIMYVIFVPLAAHLILEY</sequence>
<keyword evidence="4 5" id="KW-0472">Membrane</keyword>
<reference evidence="7" key="1">
    <citation type="submission" date="2016-09" db="EMBL/GenBank/DDBJ databases">
        <title>Draft genome sequence of a novel species of the family Streptococcaceae isolated from flowers.</title>
        <authorList>
            <person name="Chuah L.-O."/>
            <person name="Yap K.-P."/>
            <person name="Thong K.L."/>
            <person name="Liong M.T."/>
            <person name="Ahmad R."/>
            <person name="Rusul G."/>
        </authorList>
    </citation>
    <scope>NUCLEOTIDE SEQUENCE [LARGE SCALE GENOMIC DNA]</scope>
    <source>
        <strain evidence="7">DF1</strain>
    </source>
</reference>
<feature type="transmembrane region" description="Helical" evidence="5">
    <location>
        <begin position="6"/>
        <end position="26"/>
    </location>
</feature>
<dbReference type="Proteomes" id="UP000178622">
    <property type="component" value="Unassembled WGS sequence"/>
</dbReference>
<dbReference type="PANTHER" id="PTHR30249">
    <property type="entry name" value="PUTATIVE SEROTONIN TRANSPORTER"/>
    <property type="match status" value="1"/>
</dbReference>
<organism evidence="6 7">
    <name type="scientific">Floricoccus tropicus</name>
    <dbReference type="NCBI Taxonomy" id="1859473"/>
    <lineage>
        <taxon>Bacteria</taxon>
        <taxon>Bacillati</taxon>
        <taxon>Bacillota</taxon>
        <taxon>Bacilli</taxon>
        <taxon>Lactobacillales</taxon>
        <taxon>Streptococcaceae</taxon>
        <taxon>Floricoccus</taxon>
    </lineage>
</organism>
<evidence type="ECO:0000313" key="7">
    <source>
        <dbReference type="Proteomes" id="UP000178622"/>
    </source>
</evidence>
<comment type="subcellular location">
    <subcellularLocation>
        <location evidence="1">Membrane</location>
        <topology evidence="1">Multi-pass membrane protein</topology>
    </subcellularLocation>
</comment>
<evidence type="ECO:0000256" key="1">
    <source>
        <dbReference type="ARBA" id="ARBA00004141"/>
    </source>
</evidence>
<name>A0A1E8GJR6_9LACT</name>
<dbReference type="AlphaFoldDB" id="A0A1E8GJR6"/>
<feature type="transmembrane region" description="Helical" evidence="5">
    <location>
        <begin position="94"/>
        <end position="117"/>
    </location>
</feature>
<proteinExistence type="predicted"/>
<gene>
    <name evidence="6" type="ORF">BG261_07850</name>
</gene>
<protein>
    <recommendedName>
        <fullName evidence="8">Murein hydrolase effector protein LrgB</fullName>
    </recommendedName>
</protein>
<dbReference type="GO" id="GO:0016020">
    <property type="term" value="C:membrane"/>
    <property type="evidence" value="ECO:0007669"/>
    <property type="project" value="UniProtKB-SubCell"/>
</dbReference>
<feature type="transmembrane region" description="Helical" evidence="5">
    <location>
        <begin position="209"/>
        <end position="231"/>
    </location>
</feature>
<evidence type="ECO:0000256" key="2">
    <source>
        <dbReference type="ARBA" id="ARBA00022692"/>
    </source>
</evidence>
<evidence type="ECO:0000256" key="5">
    <source>
        <dbReference type="SAM" id="Phobius"/>
    </source>
</evidence>
<dbReference type="PANTHER" id="PTHR30249:SF0">
    <property type="entry name" value="PLASTIDAL GLYCOLATE_GLYCERATE TRANSLOCATOR 1, CHLOROPLASTIC"/>
    <property type="match status" value="1"/>
</dbReference>
<dbReference type="EMBL" id="MKIR01000026">
    <property type="protein sequence ID" value="OFI48186.1"/>
    <property type="molecule type" value="Genomic_DNA"/>
</dbReference>
<keyword evidence="2 5" id="KW-0812">Transmembrane</keyword>
<evidence type="ECO:0000256" key="3">
    <source>
        <dbReference type="ARBA" id="ARBA00022989"/>
    </source>
</evidence>
<feature type="transmembrane region" description="Helical" evidence="5">
    <location>
        <begin position="144"/>
        <end position="167"/>
    </location>
</feature>
<keyword evidence="3 5" id="KW-1133">Transmembrane helix</keyword>
<comment type="caution">
    <text evidence="6">The sequence shown here is derived from an EMBL/GenBank/DDBJ whole genome shotgun (WGS) entry which is preliminary data.</text>
</comment>